<accession>A0AAD4JRG1</accession>
<name>A0AAD4JRG1_9MUSC</name>
<feature type="non-terminal residue" evidence="2">
    <location>
        <position position="244"/>
    </location>
</feature>
<feature type="compositionally biased region" description="Low complexity" evidence="1">
    <location>
        <begin position="165"/>
        <end position="183"/>
    </location>
</feature>
<organism evidence="2 3">
    <name type="scientific">Drosophila rubida</name>
    <dbReference type="NCBI Taxonomy" id="30044"/>
    <lineage>
        <taxon>Eukaryota</taxon>
        <taxon>Metazoa</taxon>
        <taxon>Ecdysozoa</taxon>
        <taxon>Arthropoda</taxon>
        <taxon>Hexapoda</taxon>
        <taxon>Insecta</taxon>
        <taxon>Pterygota</taxon>
        <taxon>Neoptera</taxon>
        <taxon>Endopterygota</taxon>
        <taxon>Diptera</taxon>
        <taxon>Brachycera</taxon>
        <taxon>Muscomorpha</taxon>
        <taxon>Ephydroidea</taxon>
        <taxon>Drosophilidae</taxon>
        <taxon>Drosophila</taxon>
    </lineage>
</organism>
<comment type="caution">
    <text evidence="2">The sequence shown here is derived from an EMBL/GenBank/DDBJ whole genome shotgun (WGS) entry which is preliminary data.</text>
</comment>
<sequence length="244" mass="26275">MNYYSVPYESEYSEDGANKMGGMAPTFGQSQRPVAPAAASMPMMAMPSAPSGMSLSQLQMPMGGMPQMGGMPMASSMSAMSYPMPGQPLMQPQQMGMMQPMQSPGHQGGHQMSMSPVSMPTMSQIPPGAVTPLNSTTMMPVMGGIDGGGMNVVVPDLQPLSAMSPMPQMQHHHQQQPQQQQHQHQPHSGRLAGGGAASNWMNYANAANTSQMMPGNAWNYSQSYGSMPQQQHQHQPQQRMKSQY</sequence>
<reference evidence="2" key="1">
    <citation type="journal article" date="2021" name="Mol. Ecol. Resour.">
        <title>Phylogenomic analyses of the genus Drosophila reveals genomic signals of climate adaptation.</title>
        <authorList>
            <person name="Li F."/>
            <person name="Rane R.V."/>
            <person name="Luria V."/>
            <person name="Xiong Z."/>
            <person name="Chen J."/>
            <person name="Li Z."/>
            <person name="Catullo R.A."/>
            <person name="Griffin P.C."/>
            <person name="Schiffer M."/>
            <person name="Pearce S."/>
            <person name="Lee S.F."/>
            <person name="McElroy K."/>
            <person name="Stocker A."/>
            <person name="Shirriffs J."/>
            <person name="Cockerell F."/>
            <person name="Coppin C."/>
            <person name="Sgro C.M."/>
            <person name="Karger A."/>
            <person name="Cain J.W."/>
            <person name="Weber J.A."/>
            <person name="Santpere G."/>
            <person name="Kirschner M.W."/>
            <person name="Hoffmann A.A."/>
            <person name="Oakeshott J.G."/>
            <person name="Zhang G."/>
        </authorList>
    </citation>
    <scope>NUCLEOTIDE SEQUENCE</scope>
    <source>
        <strain evidence="2">BGI-SZ-2011g</strain>
    </source>
</reference>
<dbReference type="Proteomes" id="UP001200034">
    <property type="component" value="Unassembled WGS sequence"/>
</dbReference>
<feature type="region of interest" description="Disordered" evidence="1">
    <location>
        <begin position="223"/>
        <end position="244"/>
    </location>
</feature>
<evidence type="ECO:0000313" key="3">
    <source>
        <dbReference type="Proteomes" id="UP001200034"/>
    </source>
</evidence>
<dbReference type="EMBL" id="JAJJHW010003889">
    <property type="protein sequence ID" value="KAH8355236.1"/>
    <property type="molecule type" value="Genomic_DNA"/>
</dbReference>
<keyword evidence="3" id="KW-1185">Reference proteome</keyword>
<feature type="region of interest" description="Disordered" evidence="1">
    <location>
        <begin position="160"/>
        <end position="197"/>
    </location>
</feature>
<evidence type="ECO:0000256" key="1">
    <source>
        <dbReference type="SAM" id="MobiDB-lite"/>
    </source>
</evidence>
<gene>
    <name evidence="2" type="ORF">KR093_009395</name>
</gene>
<dbReference type="AlphaFoldDB" id="A0AAD4JRG1"/>
<proteinExistence type="predicted"/>
<feature type="compositionally biased region" description="Low complexity" evidence="1">
    <location>
        <begin position="228"/>
        <end position="238"/>
    </location>
</feature>
<evidence type="ECO:0000313" key="2">
    <source>
        <dbReference type="EMBL" id="KAH8355236.1"/>
    </source>
</evidence>
<protein>
    <submittedName>
        <fullName evidence="2">Uncharacterized protein</fullName>
    </submittedName>
</protein>